<accession>D5MEX0</accession>
<evidence type="ECO:0000313" key="2">
    <source>
        <dbReference type="Proteomes" id="UP000006898"/>
    </source>
</evidence>
<dbReference type="EMBL" id="FP565575">
    <property type="protein sequence ID" value="CBE68299.1"/>
    <property type="molecule type" value="Genomic_DNA"/>
</dbReference>
<dbReference type="HOGENOM" id="CLU_2407802_0_0_0"/>
<proteinExistence type="predicted"/>
<organism evidence="1 2">
    <name type="scientific">Methylomirabilis oxygeniifera</name>
    <dbReference type="NCBI Taxonomy" id="671143"/>
    <lineage>
        <taxon>Bacteria</taxon>
        <taxon>Candidatus Methylomirabilota</taxon>
        <taxon>Candidatus Methylomirabilia</taxon>
        <taxon>Candidatus Methylomirabilales</taxon>
        <taxon>Candidatus Methylomirabilaceae</taxon>
        <taxon>Candidatus Methylomirabilis</taxon>
    </lineage>
</organism>
<sequence>MLGLFHSVMSYTTGPLASTLGSLETENQEQKAIVMDADLGRPPLQVPTPHRTRTTVTMPGGKMEYTLLQAMPGSWAKYRATQARRAVLAAGR</sequence>
<evidence type="ECO:0000313" key="1">
    <source>
        <dbReference type="EMBL" id="CBE68299.1"/>
    </source>
</evidence>
<protein>
    <submittedName>
        <fullName evidence="1">Uncharacterized protein</fullName>
    </submittedName>
</protein>
<dbReference type="KEGG" id="mox:DAMO_1239"/>
<gene>
    <name evidence="1" type="ORF">DAMO_1239</name>
</gene>
<name>D5MEX0_METO1</name>
<reference evidence="1 2" key="1">
    <citation type="journal article" date="2010" name="Nature">
        <title>Nitrite-driven anaerobic methane oxidation by oxygenic bacteria.</title>
        <authorList>
            <person name="Ettwig K.F."/>
            <person name="Butler M.K."/>
            <person name="Le Paslier D."/>
            <person name="Pelletier E."/>
            <person name="Mangenot S."/>
            <person name="Kuypers M.M.M."/>
            <person name="Schreiber F."/>
            <person name="Dutilh B.E."/>
            <person name="Zedelius J."/>
            <person name="de Beer D."/>
            <person name="Gloerich J."/>
            <person name="Wessels H.J.C.T."/>
            <person name="van Allen T."/>
            <person name="Luesken F."/>
            <person name="Wu M."/>
            <person name="van de Pas-Schoonen K.T."/>
            <person name="Op den Camp H.J.M."/>
            <person name="Janssen-Megens E.M."/>
            <person name="Francoijs K-J."/>
            <person name="Stunnenberg H."/>
            <person name="Weissenbach J."/>
            <person name="Jetten M.S.M."/>
            <person name="Strous M."/>
        </authorList>
    </citation>
    <scope>NUCLEOTIDE SEQUENCE [LARGE SCALE GENOMIC DNA]</scope>
</reference>
<dbReference type="Proteomes" id="UP000006898">
    <property type="component" value="Chromosome"/>
</dbReference>
<dbReference type="AlphaFoldDB" id="D5MEX0"/>